<comment type="function">
    <text evidence="4">Formation of pseudouridine at positions 38, 39 and 40 in the anticodon stem and loop of transfer RNAs.</text>
</comment>
<dbReference type="Gene3D" id="3.30.70.660">
    <property type="entry name" value="Pseudouridine synthase I, catalytic domain, C-terminal subdomain"/>
    <property type="match status" value="1"/>
</dbReference>
<keyword evidence="8" id="KW-1185">Reference proteome</keyword>
<comment type="caution">
    <text evidence="4">Lacks conserved residue(s) required for the propagation of feature annotation.</text>
</comment>
<evidence type="ECO:0000256" key="1">
    <source>
        <dbReference type="ARBA" id="ARBA00009375"/>
    </source>
</evidence>
<dbReference type="Gene3D" id="3.30.70.580">
    <property type="entry name" value="Pseudouridine synthase I, catalytic domain, N-terminal subdomain"/>
    <property type="match status" value="1"/>
</dbReference>
<comment type="caution">
    <text evidence="7">The sequence shown here is derived from an EMBL/GenBank/DDBJ whole genome shotgun (WGS) entry which is preliminary data.</text>
</comment>
<feature type="domain" description="Pseudouridine synthase I TruA alpha/beta" evidence="6">
    <location>
        <begin position="142"/>
        <end position="244"/>
    </location>
</feature>
<dbReference type="Proteomes" id="UP000242660">
    <property type="component" value="Unassembled WGS sequence"/>
</dbReference>
<dbReference type="HAMAP" id="MF_00171">
    <property type="entry name" value="TruA"/>
    <property type="match status" value="1"/>
</dbReference>
<dbReference type="RefSeq" id="WP_106182852.1">
    <property type="nucleotide sequence ID" value="NZ_MUHY01000001.1"/>
</dbReference>
<comment type="catalytic activity">
    <reaction evidence="4 5">
        <text>uridine(38/39/40) in tRNA = pseudouridine(38/39/40) in tRNA</text>
        <dbReference type="Rhea" id="RHEA:22376"/>
        <dbReference type="Rhea" id="RHEA-COMP:10085"/>
        <dbReference type="Rhea" id="RHEA-COMP:10087"/>
        <dbReference type="ChEBI" id="CHEBI:65314"/>
        <dbReference type="ChEBI" id="CHEBI:65315"/>
        <dbReference type="EC" id="5.4.99.12"/>
    </reaction>
</comment>
<sequence length="265" mass="29876">MRIALGIHYNGTGFSGWQSQQHGNTVQQTLEKALGKFSGVNLSTTVAGRTDAGVHGLGQVVHFDTALKRADFSWIRGVNAFLPKSVAIQWAQGVTEDFHARFSAFERTYYYVLYVHPVRMPILEEHCGWLHTPLDVEVMHTAAQVLIGKHDFSAFRSSDCQAKTPIKHMYAIDVAHQGCFYIFRFRANAFLHRMVRNIMGCLTTVGRGRQPPEWIGDVLSSGDRREAAPTFMPNGLYLAHIAYPTRFAIPAPNWSVWPFPMPWNV</sequence>
<accession>A0ABX5FFF3</accession>
<dbReference type="PANTHER" id="PTHR11142:SF0">
    <property type="entry name" value="TRNA PSEUDOURIDINE SYNTHASE-LIKE 1"/>
    <property type="match status" value="1"/>
</dbReference>
<comment type="subunit">
    <text evidence="4">Homodimer.</text>
</comment>
<dbReference type="PIRSF" id="PIRSF001430">
    <property type="entry name" value="tRNA_psdUrid_synth"/>
    <property type="match status" value="1"/>
</dbReference>
<reference evidence="7 8" key="1">
    <citation type="journal article" date="2017" name="Front. Microbiol.">
        <title>Genome of Ca. Pandoraea novymonadis, an Endosymbiotic Bacterium of the Trypanosomatid Novymonas esmeraldas.</title>
        <authorList>
            <person name="Kostygov A.Y."/>
            <person name="Butenko A."/>
            <person name="Nenarokova A."/>
            <person name="Tashyreva D."/>
            <person name="Flegontov P."/>
            <person name="Lukes J."/>
            <person name="Yurchenko V."/>
        </authorList>
    </citation>
    <scope>NUCLEOTIDE SEQUENCE [LARGE SCALE GENOMIC DNA]</scope>
    <source>
        <strain evidence="7 8">E262</strain>
    </source>
</reference>
<feature type="binding site" evidence="4">
    <location>
        <position position="109"/>
    </location>
    <ligand>
        <name>substrate</name>
    </ligand>
</feature>
<keyword evidence="2 4" id="KW-0819">tRNA processing</keyword>
<evidence type="ECO:0000256" key="4">
    <source>
        <dbReference type="HAMAP-Rule" id="MF_00171"/>
    </source>
</evidence>
<evidence type="ECO:0000256" key="5">
    <source>
        <dbReference type="RuleBase" id="RU003792"/>
    </source>
</evidence>
<proteinExistence type="inferred from homology"/>
<dbReference type="EC" id="5.4.99.12" evidence="4"/>
<dbReference type="InterPro" id="IPR020097">
    <property type="entry name" value="PsdUridine_synth_TruA_a/b_dom"/>
</dbReference>
<evidence type="ECO:0000313" key="8">
    <source>
        <dbReference type="Proteomes" id="UP000242660"/>
    </source>
</evidence>
<dbReference type="CDD" id="cd02570">
    <property type="entry name" value="PseudoU_synth_EcTruA"/>
    <property type="match status" value="1"/>
</dbReference>
<keyword evidence="3 4" id="KW-0413">Isomerase</keyword>
<organism evidence="7 8">
    <name type="scientific">Candidatus Pandoraea novymonadis</name>
    <dbReference type="NCBI Taxonomy" id="1808959"/>
    <lineage>
        <taxon>Bacteria</taxon>
        <taxon>Pseudomonadati</taxon>
        <taxon>Pseudomonadota</taxon>
        <taxon>Betaproteobacteria</taxon>
        <taxon>Burkholderiales</taxon>
        <taxon>Burkholderiaceae</taxon>
        <taxon>Pandoraea</taxon>
    </lineage>
</organism>
<dbReference type="InterPro" id="IPR020094">
    <property type="entry name" value="TruA/RsuA/RluB/E/F_N"/>
</dbReference>
<dbReference type="InterPro" id="IPR001406">
    <property type="entry name" value="PsdUridine_synth_TruA"/>
</dbReference>
<dbReference type="EMBL" id="MUHY01000001">
    <property type="protein sequence ID" value="PSB92203.1"/>
    <property type="molecule type" value="Genomic_DNA"/>
</dbReference>
<evidence type="ECO:0000259" key="6">
    <source>
        <dbReference type="Pfam" id="PF01416"/>
    </source>
</evidence>
<dbReference type="NCBIfam" id="TIGR00071">
    <property type="entry name" value="hisT_truA"/>
    <property type="match status" value="1"/>
</dbReference>
<feature type="domain" description="Pseudouridine synthase I TruA alpha/beta" evidence="6">
    <location>
        <begin position="8"/>
        <end position="102"/>
    </location>
</feature>
<dbReference type="InterPro" id="IPR020103">
    <property type="entry name" value="PsdUridine_synth_cat_dom_sf"/>
</dbReference>
<dbReference type="Pfam" id="PF01416">
    <property type="entry name" value="PseudoU_synth_1"/>
    <property type="match status" value="2"/>
</dbReference>
<protein>
    <recommendedName>
        <fullName evidence="4">tRNA pseudouridine synthase A</fullName>
        <ecNumber evidence="4">5.4.99.12</ecNumber>
    </recommendedName>
    <alternativeName>
        <fullName evidence="4">tRNA pseudouridine(38-40) synthase</fullName>
    </alternativeName>
    <alternativeName>
        <fullName evidence="4">tRNA pseudouridylate synthase I</fullName>
    </alternativeName>
    <alternativeName>
        <fullName evidence="4">tRNA-uridine isomerase I</fullName>
    </alternativeName>
</protein>
<name>A0ABX5FFF3_9BURK</name>
<evidence type="ECO:0000256" key="3">
    <source>
        <dbReference type="ARBA" id="ARBA00023235"/>
    </source>
</evidence>
<evidence type="ECO:0000313" key="7">
    <source>
        <dbReference type="EMBL" id="PSB92203.1"/>
    </source>
</evidence>
<dbReference type="InterPro" id="IPR020095">
    <property type="entry name" value="PsdUridine_synth_TruA_C"/>
</dbReference>
<dbReference type="SUPFAM" id="SSF55120">
    <property type="entry name" value="Pseudouridine synthase"/>
    <property type="match status" value="1"/>
</dbReference>
<dbReference type="PANTHER" id="PTHR11142">
    <property type="entry name" value="PSEUDOURIDYLATE SYNTHASE"/>
    <property type="match status" value="1"/>
</dbReference>
<comment type="similarity">
    <text evidence="1 4 5">Belongs to the tRNA pseudouridine synthase TruA family.</text>
</comment>
<feature type="active site" description="Nucleophile" evidence="4">
    <location>
        <position position="51"/>
    </location>
</feature>
<gene>
    <name evidence="4 7" type="primary">truA</name>
    <name evidence="7" type="ORF">BZL35_00438</name>
</gene>
<evidence type="ECO:0000256" key="2">
    <source>
        <dbReference type="ARBA" id="ARBA00022694"/>
    </source>
</evidence>